<protein>
    <submittedName>
        <fullName evidence="2">Uncharacterized protein</fullName>
    </submittedName>
</protein>
<dbReference type="RefSeq" id="WP_133684308.1">
    <property type="nucleotide sequence ID" value="NZ_SNZP01000026.1"/>
</dbReference>
<organism evidence="2 3">
    <name type="scientific">Paludibacterium purpuratum</name>
    <dbReference type="NCBI Taxonomy" id="1144873"/>
    <lineage>
        <taxon>Bacteria</taxon>
        <taxon>Pseudomonadati</taxon>
        <taxon>Pseudomonadota</taxon>
        <taxon>Betaproteobacteria</taxon>
        <taxon>Neisseriales</taxon>
        <taxon>Chromobacteriaceae</taxon>
        <taxon>Paludibacterium</taxon>
    </lineage>
</organism>
<dbReference type="EMBL" id="SNZP01000026">
    <property type="protein sequence ID" value="TDR70234.1"/>
    <property type="molecule type" value="Genomic_DNA"/>
</dbReference>
<dbReference type="AlphaFoldDB" id="A0A4R7ATY0"/>
<evidence type="ECO:0000313" key="2">
    <source>
        <dbReference type="EMBL" id="TDR70234.1"/>
    </source>
</evidence>
<evidence type="ECO:0000256" key="1">
    <source>
        <dbReference type="SAM" id="SignalP"/>
    </source>
</evidence>
<reference evidence="2 3" key="1">
    <citation type="submission" date="2019-03" db="EMBL/GenBank/DDBJ databases">
        <title>Genomic Encyclopedia of Type Strains, Phase III (KMG-III): the genomes of soil and plant-associated and newly described type strains.</title>
        <authorList>
            <person name="Whitman W."/>
        </authorList>
    </citation>
    <scope>NUCLEOTIDE SEQUENCE [LARGE SCALE GENOMIC DNA]</scope>
    <source>
        <strain evidence="2 3">CECT 8976</strain>
    </source>
</reference>
<name>A0A4R7ATY0_9NEIS</name>
<comment type="caution">
    <text evidence="2">The sequence shown here is derived from an EMBL/GenBank/DDBJ whole genome shotgun (WGS) entry which is preliminary data.</text>
</comment>
<feature type="signal peptide" evidence="1">
    <location>
        <begin position="1"/>
        <end position="27"/>
    </location>
</feature>
<dbReference type="OrthoDB" id="7064603at2"/>
<feature type="chain" id="PRO_5020736824" evidence="1">
    <location>
        <begin position="28"/>
        <end position="385"/>
    </location>
</feature>
<proteinExistence type="predicted"/>
<keyword evidence="1" id="KW-0732">Signal</keyword>
<keyword evidence="3" id="KW-1185">Reference proteome</keyword>
<gene>
    <name evidence="2" type="ORF">DFP86_1263</name>
</gene>
<dbReference type="Proteomes" id="UP000295611">
    <property type="component" value="Unassembled WGS sequence"/>
</dbReference>
<accession>A0A4R7ATY0</accession>
<evidence type="ECO:0000313" key="3">
    <source>
        <dbReference type="Proteomes" id="UP000295611"/>
    </source>
</evidence>
<sequence length="385" mass="43508">MHKRLYRFVRPLLGLVGLSLLVGTVQADAALTADLLRTFAQCDARFFAQLAKTPNLVQLGQLETAPGFANFKVPERHSDDKNQMAFSQPVQIGGLTLTGYEDSYSNLGADGRYWYWGFHIKGTPSEVLRALPAEIRTALRQDKAGEWARAERMVLSASTRRWLPIEGDGSGNVPAEGTVERALLLAPAVHSPDTALLCSIQGAPDDAILKEIRPDDWKKMTDPAYLKAKQQVISSILATYTPFSMPGGEKSEDTVHQEIHQATLQLKARYEEVQDVRPAEFWQAYEQALFKLRWEGLHPSIATSKMKDTLQDVMWKFADLDELQEIAKEDDPRWPSLIMRGIMKDKWYFAAKDEAYLIAFVQQERALFRPVEARFGKLHKFPLSK</sequence>